<dbReference type="EMBL" id="BMAW01106049">
    <property type="protein sequence ID" value="GFT22280.1"/>
    <property type="molecule type" value="Genomic_DNA"/>
</dbReference>
<dbReference type="AlphaFoldDB" id="A0A8X6NLN4"/>
<evidence type="ECO:0000313" key="1">
    <source>
        <dbReference type="EMBL" id="GFT22280.1"/>
    </source>
</evidence>
<sequence length="136" mass="15324">MASLRCYLQQNKSWVDALPFPLLRLRTDVKEDIGYSSAALLYESPLCLSGEFVTKVPNVPHSDFVQRLQGIIRGMKPSGTATHGNKTSLFQSNFRIARISSSTITRPFLCSQFISIPYVIKHRALKYFDIDINGIV</sequence>
<dbReference type="PANTHER" id="PTHR38681:SF1">
    <property type="entry name" value="RETROVIRUS-RELATED POL POLYPROTEIN FROM TRANSPOSON 412-LIKE PROTEIN"/>
    <property type="match status" value="1"/>
</dbReference>
<dbReference type="Proteomes" id="UP000887013">
    <property type="component" value="Unassembled WGS sequence"/>
</dbReference>
<name>A0A8X6NLN4_NEPPI</name>
<organism evidence="1 2">
    <name type="scientific">Nephila pilipes</name>
    <name type="common">Giant wood spider</name>
    <name type="synonym">Nephila maculata</name>
    <dbReference type="NCBI Taxonomy" id="299642"/>
    <lineage>
        <taxon>Eukaryota</taxon>
        <taxon>Metazoa</taxon>
        <taxon>Ecdysozoa</taxon>
        <taxon>Arthropoda</taxon>
        <taxon>Chelicerata</taxon>
        <taxon>Arachnida</taxon>
        <taxon>Araneae</taxon>
        <taxon>Araneomorphae</taxon>
        <taxon>Entelegynae</taxon>
        <taxon>Araneoidea</taxon>
        <taxon>Nephilidae</taxon>
        <taxon>Nephila</taxon>
    </lineage>
</organism>
<evidence type="ECO:0000313" key="2">
    <source>
        <dbReference type="Proteomes" id="UP000887013"/>
    </source>
</evidence>
<reference evidence="1" key="1">
    <citation type="submission" date="2020-08" db="EMBL/GenBank/DDBJ databases">
        <title>Multicomponent nature underlies the extraordinary mechanical properties of spider dragline silk.</title>
        <authorList>
            <person name="Kono N."/>
            <person name="Nakamura H."/>
            <person name="Mori M."/>
            <person name="Yoshida Y."/>
            <person name="Ohtoshi R."/>
            <person name="Malay A.D."/>
            <person name="Moran D.A.P."/>
            <person name="Tomita M."/>
            <person name="Numata K."/>
            <person name="Arakawa K."/>
        </authorList>
    </citation>
    <scope>NUCLEOTIDE SEQUENCE</scope>
</reference>
<proteinExistence type="predicted"/>
<gene>
    <name evidence="1" type="ORF">NPIL_143081</name>
</gene>
<dbReference type="PANTHER" id="PTHR38681">
    <property type="entry name" value="RETROVIRUS-RELATED POL POLYPROTEIN FROM TRANSPOSON 412-LIKE PROTEIN-RELATED"/>
    <property type="match status" value="1"/>
</dbReference>
<comment type="caution">
    <text evidence="1">The sequence shown here is derived from an EMBL/GenBank/DDBJ whole genome shotgun (WGS) entry which is preliminary data.</text>
</comment>
<dbReference type="OrthoDB" id="6436104at2759"/>
<keyword evidence="2" id="KW-1185">Reference proteome</keyword>
<accession>A0A8X6NLN4</accession>
<protein>
    <submittedName>
        <fullName evidence="1">Uncharacterized protein</fullName>
    </submittedName>
</protein>